<sequence length="395" mass="42950">MPNENLAAMVAARNAAQAPAAPVPPVPMAAPAMPNAYANPMAAPQYQQPQAPAQAQVQSAPVAGEVMSFDGFNPNEISDEPIAENFFSLPRVANSGVYELVIHKVAIGERSVQGEVRTYLDIQARATHIDDPQHSGRISFKVDLPVRGMQRPYDRYFYEFVYFTKSYTSGPNGQMIPQLATAVEKLPYTRNDGTDTETVVPAMAGAKMYAAFARRTGNSVNSFFMNIQGFFDYETRRSLAEITKNGPASALERAHIALRNEGYELEVRLPRGGSMQSMPSMQGAPMMQGQGFNQYQRTAAPQYGQPMQFQGYQYPQAAQMQQVQQAPSQYGYQPRPQAPVNNYGGLPGYTAPNAAQPANVAAPTSVNPLSVQRQAQTPVAAPVAGQTPDDDDIAF</sequence>
<gene>
    <name evidence="2" type="ORF">H9850_05035</name>
</gene>
<evidence type="ECO:0000313" key="3">
    <source>
        <dbReference type="Proteomes" id="UP000886829"/>
    </source>
</evidence>
<feature type="region of interest" description="Disordered" evidence="1">
    <location>
        <begin position="325"/>
        <end position="395"/>
    </location>
</feature>
<comment type="caution">
    <text evidence="2">The sequence shown here is derived from an EMBL/GenBank/DDBJ whole genome shotgun (WGS) entry which is preliminary data.</text>
</comment>
<name>A0A9D1WCR2_9GAMM</name>
<proteinExistence type="predicted"/>
<protein>
    <submittedName>
        <fullName evidence="2">Uncharacterized protein</fullName>
    </submittedName>
</protein>
<reference evidence="2" key="2">
    <citation type="submission" date="2021-04" db="EMBL/GenBank/DDBJ databases">
        <authorList>
            <person name="Gilroy R."/>
        </authorList>
    </citation>
    <scope>NUCLEOTIDE SEQUENCE</scope>
    <source>
        <strain evidence="2">USASDec5-558</strain>
    </source>
</reference>
<organism evidence="2 3">
    <name type="scientific">Candidatus Anaerobiospirillum pullistercoris</name>
    <dbReference type="NCBI Taxonomy" id="2838452"/>
    <lineage>
        <taxon>Bacteria</taxon>
        <taxon>Pseudomonadati</taxon>
        <taxon>Pseudomonadota</taxon>
        <taxon>Gammaproteobacteria</taxon>
        <taxon>Aeromonadales</taxon>
        <taxon>Succinivibrionaceae</taxon>
        <taxon>Anaerobiospirillum</taxon>
    </lineage>
</organism>
<feature type="compositionally biased region" description="Low complexity" evidence="1">
    <location>
        <begin position="351"/>
        <end position="363"/>
    </location>
</feature>
<evidence type="ECO:0000256" key="1">
    <source>
        <dbReference type="SAM" id="MobiDB-lite"/>
    </source>
</evidence>
<dbReference type="Proteomes" id="UP000886829">
    <property type="component" value="Unassembled WGS sequence"/>
</dbReference>
<reference evidence="2" key="1">
    <citation type="journal article" date="2021" name="PeerJ">
        <title>Extensive microbial diversity within the chicken gut microbiome revealed by metagenomics and culture.</title>
        <authorList>
            <person name="Gilroy R."/>
            <person name="Ravi A."/>
            <person name="Getino M."/>
            <person name="Pursley I."/>
            <person name="Horton D.L."/>
            <person name="Alikhan N.F."/>
            <person name="Baker D."/>
            <person name="Gharbi K."/>
            <person name="Hall N."/>
            <person name="Watson M."/>
            <person name="Adriaenssens E.M."/>
            <person name="Foster-Nyarko E."/>
            <person name="Jarju S."/>
            <person name="Secka A."/>
            <person name="Antonio M."/>
            <person name="Oren A."/>
            <person name="Chaudhuri R.R."/>
            <person name="La Ragione R."/>
            <person name="Hildebrand F."/>
            <person name="Pallen M.J."/>
        </authorList>
    </citation>
    <scope>NUCLEOTIDE SEQUENCE</scope>
    <source>
        <strain evidence="2">USASDec5-558</strain>
    </source>
</reference>
<dbReference type="EMBL" id="DXEV01000094">
    <property type="protein sequence ID" value="HIX56819.1"/>
    <property type="molecule type" value="Genomic_DNA"/>
</dbReference>
<evidence type="ECO:0000313" key="2">
    <source>
        <dbReference type="EMBL" id="HIX56819.1"/>
    </source>
</evidence>
<feature type="compositionally biased region" description="Polar residues" evidence="1">
    <location>
        <begin position="364"/>
        <end position="377"/>
    </location>
</feature>
<dbReference type="AlphaFoldDB" id="A0A9D1WCR2"/>
<accession>A0A9D1WCR2</accession>